<dbReference type="Proteomes" id="UP000737402">
    <property type="component" value="Unassembled WGS sequence"/>
</dbReference>
<dbReference type="InterPro" id="IPR009305">
    <property type="entry name" value="Mpo1-like"/>
</dbReference>
<keyword evidence="1" id="KW-1133">Transmembrane helix</keyword>
<evidence type="ECO:0000313" key="3">
    <source>
        <dbReference type="Proteomes" id="UP000737402"/>
    </source>
</evidence>
<feature type="transmembrane region" description="Helical" evidence="1">
    <location>
        <begin position="23"/>
        <end position="56"/>
    </location>
</feature>
<keyword evidence="1" id="KW-0472">Membrane</keyword>
<feature type="transmembrane region" description="Helical" evidence="1">
    <location>
        <begin position="76"/>
        <end position="94"/>
    </location>
</feature>
<evidence type="ECO:0008006" key="4">
    <source>
        <dbReference type="Google" id="ProtNLM"/>
    </source>
</evidence>
<dbReference type="Pfam" id="PF06127">
    <property type="entry name" value="Mpo1-like"/>
    <property type="match status" value="1"/>
</dbReference>
<comment type="caution">
    <text evidence="2">The sequence shown here is derived from an EMBL/GenBank/DDBJ whole genome shotgun (WGS) entry which is preliminary data.</text>
</comment>
<dbReference type="RefSeq" id="WP_204418977.1">
    <property type="nucleotide sequence ID" value="NZ_JAFBED010000012.1"/>
</dbReference>
<proteinExistence type="predicted"/>
<dbReference type="EMBL" id="JAFBED010000012">
    <property type="protein sequence ID" value="MBM7621930.1"/>
    <property type="molecule type" value="Genomic_DNA"/>
</dbReference>
<reference evidence="2 3" key="1">
    <citation type="submission" date="2021-01" db="EMBL/GenBank/DDBJ databases">
        <title>Genomic Encyclopedia of Type Strains, Phase IV (KMG-IV): sequencing the most valuable type-strain genomes for metagenomic binning, comparative biology and taxonomic classification.</title>
        <authorList>
            <person name="Goeker M."/>
        </authorList>
    </citation>
    <scope>NUCLEOTIDE SEQUENCE [LARGE SCALE GENOMIC DNA]</scope>
    <source>
        <strain evidence="2 3">DSM 25879</strain>
    </source>
</reference>
<protein>
    <recommendedName>
        <fullName evidence="4">DUF962 domain-containing protein</fullName>
    </recommendedName>
</protein>
<accession>A0ABS2P4R9</accession>
<sequence length="102" mass="12494">MREKIRSDLVHYQRAHSNKWNQVLHYFAFLFAFLAWIFLFFNLYVTIVLALLHYLFSWIGHFYFEGNKPASFKRPWLGFYAGFTWFFLRSFELVTGRRVLPK</sequence>
<name>A0ABS2P4R9_9BACI</name>
<evidence type="ECO:0000313" key="2">
    <source>
        <dbReference type="EMBL" id="MBM7621930.1"/>
    </source>
</evidence>
<organism evidence="2 3">
    <name type="scientific">Sutcliffiella tianshenii</name>
    <dbReference type="NCBI Taxonomy" id="1463404"/>
    <lineage>
        <taxon>Bacteria</taxon>
        <taxon>Bacillati</taxon>
        <taxon>Bacillota</taxon>
        <taxon>Bacilli</taxon>
        <taxon>Bacillales</taxon>
        <taxon>Bacillaceae</taxon>
        <taxon>Sutcliffiella</taxon>
    </lineage>
</organism>
<evidence type="ECO:0000256" key="1">
    <source>
        <dbReference type="SAM" id="Phobius"/>
    </source>
</evidence>
<keyword evidence="1" id="KW-0812">Transmembrane</keyword>
<gene>
    <name evidence="2" type="ORF">JOC95_003838</name>
</gene>
<keyword evidence="3" id="KW-1185">Reference proteome</keyword>